<dbReference type="InterPro" id="IPR011060">
    <property type="entry name" value="RibuloseP-bd_barrel"/>
</dbReference>
<dbReference type="Gene3D" id="3.20.20.70">
    <property type="entry name" value="Aldolase class I"/>
    <property type="match status" value="1"/>
</dbReference>
<evidence type="ECO:0000256" key="7">
    <source>
        <dbReference type="ARBA" id="ARBA00049157"/>
    </source>
</evidence>
<feature type="active site" description="Proton donor" evidence="9">
    <location>
        <position position="61"/>
    </location>
</feature>
<keyword evidence="6 9" id="KW-0456">Lyase</keyword>
<reference evidence="14 15" key="1">
    <citation type="submission" date="2019-06" db="EMBL/GenBank/DDBJ databases">
        <title>Genomic insights into carbon and energy metabolism of Deferribacter autotrophicus revealed new metabolic traits in the phylum Deferribacteres.</title>
        <authorList>
            <person name="Slobodkin A.I."/>
            <person name="Slobodkina G.B."/>
            <person name="Allioux M."/>
            <person name="Alain K."/>
            <person name="Jebbar M."/>
            <person name="Shadrin V."/>
            <person name="Kublanov I.V."/>
            <person name="Toshchakov S.V."/>
            <person name="Bonch-Osmolovskaya E.A."/>
        </authorList>
    </citation>
    <scope>NUCLEOTIDE SEQUENCE [LARGE SCALE GENOMIC DNA]</scope>
    <source>
        <strain evidence="14 15">SL50</strain>
    </source>
</reference>
<dbReference type="SUPFAM" id="SSF51366">
    <property type="entry name" value="Ribulose-phoshate binding barrel"/>
    <property type="match status" value="1"/>
</dbReference>
<evidence type="ECO:0000256" key="4">
    <source>
        <dbReference type="ARBA" id="ARBA00022793"/>
    </source>
</evidence>
<feature type="binding site" evidence="9 11">
    <location>
        <position position="118"/>
    </location>
    <ligand>
        <name>substrate</name>
    </ligand>
</feature>
<evidence type="ECO:0000256" key="1">
    <source>
        <dbReference type="ARBA" id="ARBA00002356"/>
    </source>
</evidence>
<comment type="function">
    <text evidence="1 9">Catalyzes the decarboxylation of orotidine 5'-monophosphate (OMP) to uridine 5'-monophosphate (UMP).</text>
</comment>
<comment type="subunit">
    <text evidence="3 9">Homodimer.</text>
</comment>
<comment type="similarity">
    <text evidence="8 9">Belongs to the OMP decarboxylase family. Type 1 subfamily.</text>
</comment>
<feature type="active site" description="For OMPdecase activity" evidence="10">
    <location>
        <position position="61"/>
    </location>
</feature>
<dbReference type="GO" id="GO:0005829">
    <property type="term" value="C:cytosol"/>
    <property type="evidence" value="ECO:0007669"/>
    <property type="project" value="TreeGrafter"/>
</dbReference>
<feature type="binding site" evidence="9 11">
    <location>
        <position position="32"/>
    </location>
    <ligand>
        <name>substrate</name>
    </ligand>
</feature>
<comment type="catalytic activity">
    <reaction evidence="7 9 12">
        <text>orotidine 5'-phosphate + H(+) = UMP + CO2</text>
        <dbReference type="Rhea" id="RHEA:11596"/>
        <dbReference type="ChEBI" id="CHEBI:15378"/>
        <dbReference type="ChEBI" id="CHEBI:16526"/>
        <dbReference type="ChEBI" id="CHEBI:57538"/>
        <dbReference type="ChEBI" id="CHEBI:57865"/>
        <dbReference type="EC" id="4.1.1.23"/>
    </reaction>
</comment>
<evidence type="ECO:0000256" key="9">
    <source>
        <dbReference type="HAMAP-Rule" id="MF_01200"/>
    </source>
</evidence>
<evidence type="ECO:0000259" key="13">
    <source>
        <dbReference type="SMART" id="SM00934"/>
    </source>
</evidence>
<dbReference type="CDD" id="cd04725">
    <property type="entry name" value="OMP_decarboxylase_like"/>
    <property type="match status" value="1"/>
</dbReference>
<feature type="binding site" evidence="9 11">
    <location>
        <position position="180"/>
    </location>
    <ligand>
        <name>substrate</name>
    </ligand>
</feature>
<dbReference type="GO" id="GO:0004590">
    <property type="term" value="F:orotidine-5'-phosphate decarboxylase activity"/>
    <property type="evidence" value="ECO:0007669"/>
    <property type="project" value="UniProtKB-UniRule"/>
</dbReference>
<evidence type="ECO:0000256" key="10">
    <source>
        <dbReference type="PIRSR" id="PIRSR614732-1"/>
    </source>
</evidence>
<name>A0A5A8F7U6_9BACT</name>
<gene>
    <name evidence="9 14" type="primary">pyrF</name>
    <name evidence="14" type="ORF">FHQ18_06485</name>
</gene>
<evidence type="ECO:0000256" key="8">
    <source>
        <dbReference type="ARBA" id="ARBA00061012"/>
    </source>
</evidence>
<dbReference type="InterPro" id="IPR014732">
    <property type="entry name" value="OMPdecase"/>
</dbReference>
<protein>
    <recommendedName>
        <fullName evidence="9">Orotidine 5'-phosphate decarboxylase</fullName>
        <ecNumber evidence="9">4.1.1.23</ecNumber>
    </recommendedName>
    <alternativeName>
        <fullName evidence="9">OMP decarboxylase</fullName>
        <shortName evidence="9">OMPDCase</shortName>
        <shortName evidence="9">OMPdecase</shortName>
    </alternativeName>
</protein>
<sequence>MKPEIIVALDFADFEQAKSIINKLEDEITYYKVGLEAFVSIGNSIIDYLKNKNKKVFLDLKFHDIPNTVKKASIAAAKLNIDMFNIHIQGGKKMISETVSAVKEINSSVIILGVTLLTSLDKNYFNEFNIKFNNETEYVLHLAKIGKLAGLDGVVSSAKETPIIKNQLGDDFLTVTPGIRLASNDINDQKRVVTPKDAKNMGTDYIVVGRPITQADDPKKAAMIFKEELYG</sequence>
<dbReference type="InterPro" id="IPR013785">
    <property type="entry name" value="Aldolase_TIM"/>
</dbReference>
<comment type="caution">
    <text evidence="14">The sequence shown here is derived from an EMBL/GenBank/DDBJ whole genome shotgun (WGS) entry which is preliminary data.</text>
</comment>
<keyword evidence="5 9" id="KW-0665">Pyrimidine biosynthesis</keyword>
<dbReference type="GO" id="GO:0006207">
    <property type="term" value="P:'de novo' pyrimidine nucleobase biosynthetic process"/>
    <property type="evidence" value="ECO:0007669"/>
    <property type="project" value="InterPro"/>
</dbReference>
<feature type="domain" description="Orotidine 5'-phosphate decarboxylase" evidence="13">
    <location>
        <begin position="4"/>
        <end position="225"/>
    </location>
</feature>
<dbReference type="InterPro" id="IPR018089">
    <property type="entry name" value="OMPdecase_AS"/>
</dbReference>
<dbReference type="SMART" id="SM00934">
    <property type="entry name" value="OMPdecase"/>
    <property type="match status" value="1"/>
</dbReference>
<feature type="binding site" evidence="9 11">
    <location>
        <position position="210"/>
    </location>
    <ligand>
        <name>substrate</name>
    </ligand>
</feature>
<dbReference type="AlphaFoldDB" id="A0A5A8F7U6"/>
<feature type="active site" description="For OMPdecase activity" evidence="10">
    <location>
        <position position="59"/>
    </location>
</feature>
<dbReference type="Proteomes" id="UP000322876">
    <property type="component" value="Unassembled WGS sequence"/>
</dbReference>
<dbReference type="PANTHER" id="PTHR32119">
    <property type="entry name" value="OROTIDINE 5'-PHOSPHATE DECARBOXYLASE"/>
    <property type="match status" value="1"/>
</dbReference>
<feature type="active site" description="For OMPdecase activity" evidence="10">
    <location>
        <position position="64"/>
    </location>
</feature>
<evidence type="ECO:0000256" key="3">
    <source>
        <dbReference type="ARBA" id="ARBA00011738"/>
    </source>
</evidence>
<feature type="binding site" evidence="9">
    <location>
        <begin position="59"/>
        <end position="68"/>
    </location>
    <ligand>
        <name>substrate</name>
    </ligand>
</feature>
<feature type="binding site" evidence="9 11">
    <location>
        <position position="10"/>
    </location>
    <ligand>
        <name>substrate</name>
    </ligand>
</feature>
<dbReference type="NCBIfam" id="TIGR01740">
    <property type="entry name" value="pyrF"/>
    <property type="match status" value="1"/>
</dbReference>
<evidence type="ECO:0000256" key="2">
    <source>
        <dbReference type="ARBA" id="ARBA00004861"/>
    </source>
</evidence>
<dbReference type="Pfam" id="PF00215">
    <property type="entry name" value="OMPdecase"/>
    <property type="match status" value="1"/>
</dbReference>
<feature type="binding site" evidence="9 11">
    <location>
        <position position="189"/>
    </location>
    <ligand>
        <name>substrate</name>
    </ligand>
</feature>
<dbReference type="RefSeq" id="WP_149266359.1">
    <property type="nucleotide sequence ID" value="NZ_VFJB01000005.1"/>
</dbReference>
<proteinExistence type="inferred from homology"/>
<dbReference type="InterPro" id="IPR001754">
    <property type="entry name" value="OMPdeCOase_dom"/>
</dbReference>
<dbReference type="HAMAP" id="MF_01200_B">
    <property type="entry name" value="OMPdecase_type1_B"/>
    <property type="match status" value="1"/>
</dbReference>
<dbReference type="UniPathway" id="UPA00070">
    <property type="reaction ID" value="UER00120"/>
</dbReference>
<dbReference type="PANTHER" id="PTHR32119:SF2">
    <property type="entry name" value="OROTIDINE 5'-PHOSPHATE DECARBOXYLASE"/>
    <property type="match status" value="1"/>
</dbReference>
<evidence type="ECO:0000313" key="15">
    <source>
        <dbReference type="Proteomes" id="UP000322876"/>
    </source>
</evidence>
<evidence type="ECO:0000256" key="11">
    <source>
        <dbReference type="PIRSR" id="PIRSR614732-2"/>
    </source>
</evidence>
<keyword evidence="4 9" id="KW-0210">Decarboxylase</keyword>
<evidence type="ECO:0000256" key="12">
    <source>
        <dbReference type="RuleBase" id="RU000512"/>
    </source>
</evidence>
<organism evidence="14 15">
    <name type="scientific">Deferribacter autotrophicus</name>
    <dbReference type="NCBI Taxonomy" id="500465"/>
    <lineage>
        <taxon>Bacteria</taxon>
        <taxon>Pseudomonadati</taxon>
        <taxon>Deferribacterota</taxon>
        <taxon>Deferribacteres</taxon>
        <taxon>Deferribacterales</taxon>
        <taxon>Deferribacteraceae</taxon>
        <taxon>Deferribacter</taxon>
    </lineage>
</organism>
<dbReference type="EC" id="4.1.1.23" evidence="9"/>
<evidence type="ECO:0000256" key="6">
    <source>
        <dbReference type="ARBA" id="ARBA00023239"/>
    </source>
</evidence>
<accession>A0A5A8F7U6</accession>
<dbReference type="PROSITE" id="PS00156">
    <property type="entry name" value="OMPDECASE"/>
    <property type="match status" value="1"/>
</dbReference>
<evidence type="ECO:0000313" key="14">
    <source>
        <dbReference type="EMBL" id="KAA0258038.1"/>
    </source>
</evidence>
<feature type="binding site" evidence="9 11">
    <location>
        <position position="209"/>
    </location>
    <ligand>
        <name>substrate</name>
    </ligand>
</feature>
<dbReference type="InterPro" id="IPR047596">
    <property type="entry name" value="OMPdecase_bac"/>
</dbReference>
<comment type="pathway">
    <text evidence="2 9 12">Pyrimidine metabolism; UMP biosynthesis via de novo pathway; UMP from orotate: step 2/2.</text>
</comment>
<dbReference type="FunFam" id="3.20.20.70:FF:000015">
    <property type="entry name" value="Orotidine 5'-phosphate decarboxylase"/>
    <property type="match status" value="1"/>
</dbReference>
<dbReference type="OrthoDB" id="9806203at2"/>
<dbReference type="EMBL" id="VFJB01000005">
    <property type="protein sequence ID" value="KAA0258038.1"/>
    <property type="molecule type" value="Genomic_DNA"/>
</dbReference>
<keyword evidence="15" id="KW-1185">Reference proteome</keyword>
<dbReference type="GO" id="GO:0044205">
    <property type="term" value="P:'de novo' UMP biosynthetic process"/>
    <property type="evidence" value="ECO:0007669"/>
    <property type="project" value="UniProtKB-UniRule"/>
</dbReference>
<dbReference type="NCBIfam" id="NF001273">
    <property type="entry name" value="PRK00230.1"/>
    <property type="match status" value="1"/>
</dbReference>
<evidence type="ECO:0000256" key="5">
    <source>
        <dbReference type="ARBA" id="ARBA00022975"/>
    </source>
</evidence>